<dbReference type="InterPro" id="IPR016274">
    <property type="entry name" value="Histidine_acid_Pase_euk"/>
</dbReference>
<keyword evidence="20" id="KW-1133">Transmembrane helix</keyword>
<dbReference type="Pfam" id="PF00328">
    <property type="entry name" value="His_Phos_2"/>
    <property type="match status" value="1"/>
</dbReference>
<dbReference type="GO" id="GO:0003993">
    <property type="term" value="F:acid phosphatase activity"/>
    <property type="evidence" value="ECO:0007669"/>
    <property type="project" value="TreeGrafter"/>
</dbReference>
<keyword evidence="8" id="KW-0325">Glycoprotein</keyword>
<dbReference type="PANTHER" id="PTHR20963">
    <property type="entry name" value="MULTIPLE INOSITOL POLYPHOSPHATE PHOSPHATASE-RELATED"/>
    <property type="match status" value="1"/>
</dbReference>
<dbReference type="EMBL" id="JAKWBI020000290">
    <property type="protein sequence ID" value="KAJ2897176.1"/>
    <property type="molecule type" value="Genomic_DNA"/>
</dbReference>
<dbReference type="CDD" id="cd07061">
    <property type="entry name" value="HP_HAP_like"/>
    <property type="match status" value="1"/>
</dbReference>
<proteinExistence type="inferred from homology"/>
<evidence type="ECO:0000256" key="12">
    <source>
        <dbReference type="ARBA" id="ARBA00043675"/>
    </source>
</evidence>
<dbReference type="InterPro" id="IPR029033">
    <property type="entry name" value="His_PPase_superfam"/>
</dbReference>
<feature type="disulfide bond" evidence="19">
    <location>
        <begin position="85"/>
        <end position="94"/>
    </location>
</feature>
<keyword evidence="7 19" id="KW-1015">Disulfide bond</keyword>
<dbReference type="Proteomes" id="UP001201980">
    <property type="component" value="Unassembled WGS sequence"/>
</dbReference>
<comment type="subunit">
    <text evidence="3">Monomer.</text>
</comment>
<feature type="disulfide bond" evidence="19">
    <location>
        <begin position="123"/>
        <end position="466"/>
    </location>
</feature>
<dbReference type="SUPFAM" id="SSF53254">
    <property type="entry name" value="Phosphoglycerate mutase-like"/>
    <property type="match status" value="1"/>
</dbReference>
<feature type="active site" description="Proton donor" evidence="18">
    <location>
        <position position="414"/>
    </location>
</feature>
<evidence type="ECO:0000256" key="4">
    <source>
        <dbReference type="ARBA" id="ARBA00012632"/>
    </source>
</evidence>
<keyword evidence="20" id="KW-0472">Membrane</keyword>
<evidence type="ECO:0000256" key="20">
    <source>
        <dbReference type="SAM" id="Phobius"/>
    </source>
</evidence>
<feature type="disulfide bond" evidence="19">
    <location>
        <begin position="488"/>
        <end position="496"/>
    </location>
</feature>
<dbReference type="AlphaFoldDB" id="A0AAD5WPL2"/>
<evidence type="ECO:0000256" key="16">
    <source>
        <dbReference type="ARBA" id="ARBA00044106"/>
    </source>
</evidence>
<accession>A0AAD5WPL2</accession>
<dbReference type="PROSITE" id="PS00778">
    <property type="entry name" value="HIS_ACID_PHOSPHAT_2"/>
    <property type="match status" value="1"/>
</dbReference>
<evidence type="ECO:0000313" key="21">
    <source>
        <dbReference type="EMBL" id="KAJ2897176.1"/>
    </source>
</evidence>
<evidence type="ECO:0000256" key="14">
    <source>
        <dbReference type="ARBA" id="ARBA00043748"/>
    </source>
</evidence>
<reference evidence="21" key="1">
    <citation type="submission" date="2022-07" db="EMBL/GenBank/DDBJ databases">
        <title>Draft genome sequence of Zalerion maritima ATCC 34329, a (micro)plastics degrading marine fungus.</title>
        <authorList>
            <person name="Paco A."/>
            <person name="Goncalves M.F.M."/>
            <person name="Rocha-Santos T.A.P."/>
            <person name="Alves A."/>
        </authorList>
    </citation>
    <scope>NUCLEOTIDE SEQUENCE</scope>
    <source>
        <strain evidence="21">ATCC 34329</strain>
    </source>
</reference>
<comment type="catalytic activity">
    <reaction evidence="11">
        <text>1D-myo-inositol 1,2,5,6-tetrakisphosphate + H2O = 1D-myo-inositol 1,2,6-trisphosphate + phosphate</text>
        <dbReference type="Rhea" id="RHEA:77119"/>
        <dbReference type="ChEBI" id="CHEBI:15377"/>
        <dbReference type="ChEBI" id="CHEBI:43474"/>
        <dbReference type="ChEBI" id="CHEBI:195535"/>
        <dbReference type="ChEBI" id="CHEBI:195537"/>
    </reaction>
    <physiologicalReaction direction="left-to-right" evidence="11">
        <dbReference type="Rhea" id="RHEA:77120"/>
    </physiologicalReaction>
</comment>
<organism evidence="21 22">
    <name type="scientific">Zalerion maritima</name>
    <dbReference type="NCBI Taxonomy" id="339359"/>
    <lineage>
        <taxon>Eukaryota</taxon>
        <taxon>Fungi</taxon>
        <taxon>Dikarya</taxon>
        <taxon>Ascomycota</taxon>
        <taxon>Pezizomycotina</taxon>
        <taxon>Sordariomycetes</taxon>
        <taxon>Lulworthiomycetidae</taxon>
        <taxon>Lulworthiales</taxon>
        <taxon>Lulworthiaceae</taxon>
        <taxon>Zalerion</taxon>
    </lineage>
</organism>
<feature type="disulfide bond" evidence="19">
    <location>
        <begin position="266"/>
        <end position="517"/>
    </location>
</feature>
<evidence type="ECO:0000256" key="5">
    <source>
        <dbReference type="ARBA" id="ARBA00022525"/>
    </source>
</evidence>
<comment type="catalytic activity">
    <reaction evidence="12">
        <text>1D-myo-inositol 1,2-bisphosphate + H2O = 1D-myo-inositol 2-phosphate + phosphate</text>
        <dbReference type="Rhea" id="RHEA:77135"/>
        <dbReference type="ChEBI" id="CHEBI:15377"/>
        <dbReference type="ChEBI" id="CHEBI:43474"/>
        <dbReference type="ChEBI" id="CHEBI:84142"/>
        <dbReference type="ChEBI" id="CHEBI:195539"/>
    </reaction>
    <physiologicalReaction direction="left-to-right" evidence="12">
        <dbReference type="Rhea" id="RHEA:77136"/>
    </physiologicalReaction>
</comment>
<feature type="active site" description="Nucleophile" evidence="18">
    <location>
        <position position="134"/>
    </location>
</feature>
<feature type="transmembrane region" description="Helical" evidence="20">
    <location>
        <begin position="53"/>
        <end position="72"/>
    </location>
</feature>
<dbReference type="EC" id="3.1.3.8" evidence="4"/>
<name>A0AAD5WPL2_9PEZI</name>
<evidence type="ECO:0000256" key="18">
    <source>
        <dbReference type="PIRSR" id="PIRSR000894-1"/>
    </source>
</evidence>
<dbReference type="PIRSF" id="PIRSF000894">
    <property type="entry name" value="Acid_phosphatase"/>
    <property type="match status" value="1"/>
</dbReference>
<comment type="catalytic activity">
    <reaction evidence="15">
        <text>1D-myo-inositol hexakisphosphate + H2O = 1D-myo-inositol 1,2,4,5,6-pentakisphosphate + phosphate</text>
        <dbReference type="Rhea" id="RHEA:16989"/>
        <dbReference type="ChEBI" id="CHEBI:15377"/>
        <dbReference type="ChEBI" id="CHEBI:43474"/>
        <dbReference type="ChEBI" id="CHEBI:57798"/>
        <dbReference type="ChEBI" id="CHEBI:58130"/>
        <dbReference type="EC" id="3.1.3.8"/>
    </reaction>
    <physiologicalReaction direction="left-to-right" evidence="15">
        <dbReference type="Rhea" id="RHEA:16990"/>
    </physiologicalReaction>
</comment>
<gene>
    <name evidence="21" type="ORF">MKZ38_004944</name>
</gene>
<dbReference type="InterPro" id="IPR033379">
    <property type="entry name" value="Acid_Pase_AS"/>
</dbReference>
<protein>
    <recommendedName>
        <fullName evidence="16">Phytase A</fullName>
        <ecNumber evidence="4">3.1.3.8</ecNumber>
    </recommendedName>
    <alternativeName>
        <fullName evidence="17">Histidine acid phosphatase phyA</fullName>
    </alternativeName>
    <alternativeName>
        <fullName evidence="10">Myo-inositol hexakisphosphate phosphohydrolase A</fullName>
    </alternativeName>
    <alternativeName>
        <fullName evidence="9">Myo-inositol-hexaphosphate 3-phosphohydrolase A</fullName>
    </alternativeName>
</protein>
<evidence type="ECO:0000256" key="17">
    <source>
        <dbReference type="ARBA" id="ARBA00044262"/>
    </source>
</evidence>
<keyword evidence="20" id="KW-0812">Transmembrane</keyword>
<keyword evidence="6" id="KW-0378">Hydrolase</keyword>
<evidence type="ECO:0000313" key="22">
    <source>
        <dbReference type="Proteomes" id="UP001201980"/>
    </source>
</evidence>
<evidence type="ECO:0000256" key="2">
    <source>
        <dbReference type="ARBA" id="ARBA00005375"/>
    </source>
</evidence>
<comment type="caution">
    <text evidence="21">The sequence shown here is derived from an EMBL/GenBank/DDBJ whole genome shotgun (WGS) entry which is preliminary data.</text>
</comment>
<evidence type="ECO:0000256" key="3">
    <source>
        <dbReference type="ARBA" id="ARBA00011245"/>
    </source>
</evidence>
<dbReference type="GO" id="GO:0005576">
    <property type="term" value="C:extracellular region"/>
    <property type="evidence" value="ECO:0007669"/>
    <property type="project" value="UniProtKB-SubCell"/>
</dbReference>
<evidence type="ECO:0000256" key="6">
    <source>
        <dbReference type="ARBA" id="ARBA00022801"/>
    </source>
</evidence>
<feature type="disulfide bond" evidence="19">
    <location>
        <begin position="318"/>
        <end position="334"/>
    </location>
</feature>
<evidence type="ECO:0000256" key="1">
    <source>
        <dbReference type="ARBA" id="ARBA00004613"/>
    </source>
</evidence>
<comment type="similarity">
    <text evidence="2">Belongs to the histidine acid phosphatase family.</text>
</comment>
<sequence>MGVSNIIESVKGFLAQGLGGSYKYSVLPEHRISSREPRSQSLQKSQEEKFRRTLKLAMTGLIAFAIFFVLVVSSTGNALNNKTSCDTIYQGYQCATEISRHWGQYSPYFSVPSEISNEIPEGCTVTFAQVVSRHGARDPTDSKSGAYAAMIAKIQGNATSYGSGFGFLEDFEYTLGKDELTKFGERELYNSGIKFYDRYRSLAASITPFFRASGQNRVIQSAKNFTRGFHATRVSDESAKADLFPYDIVIISEDEGMNNTLDHGLCTNFEEGAIDEIGDNSKGEWADTFVPDIQARVNENLPGANLTADETIYLMDMCPFTTVAKTDGTPTEFCSLFTAEDWANYGYYYTLDKWYGYGPGNPLGPTQGVGFVNELLARLTGDPVTDHTSTNQTLDADPVTFPLGSKLYADFSHDNDMTAMFSAMGLFTGTEDLDKTNRVGTNETSGYSSAATVPFSARLYVEKLQCGSDADEMVRVLLNDRVMPLDGCGSDELGRCKLSEFVESMKFAMTGGLWDSCFT</sequence>
<evidence type="ECO:0000256" key="15">
    <source>
        <dbReference type="ARBA" id="ARBA00043788"/>
    </source>
</evidence>
<dbReference type="PROSITE" id="PS00616">
    <property type="entry name" value="HIS_ACID_PHOSPHAT_1"/>
    <property type="match status" value="1"/>
</dbReference>
<comment type="catalytic activity">
    <reaction evidence="14">
        <text>1D-myo-inositol 1,2,4,5,6-pentakisphosphate + H2O = 1D-myo-inositol 1,2,5,6-tetrakisphosphate + phosphate</text>
        <dbReference type="Rhea" id="RHEA:77115"/>
        <dbReference type="ChEBI" id="CHEBI:15377"/>
        <dbReference type="ChEBI" id="CHEBI:43474"/>
        <dbReference type="ChEBI" id="CHEBI:57798"/>
        <dbReference type="ChEBI" id="CHEBI:195535"/>
    </reaction>
    <physiologicalReaction direction="left-to-right" evidence="14">
        <dbReference type="Rhea" id="RHEA:77116"/>
    </physiologicalReaction>
</comment>
<evidence type="ECO:0000256" key="10">
    <source>
        <dbReference type="ARBA" id="ARBA00042300"/>
    </source>
</evidence>
<evidence type="ECO:0000256" key="13">
    <source>
        <dbReference type="ARBA" id="ARBA00043721"/>
    </source>
</evidence>
<evidence type="ECO:0000256" key="8">
    <source>
        <dbReference type="ARBA" id="ARBA00023180"/>
    </source>
</evidence>
<dbReference type="GO" id="GO:0016158">
    <property type="term" value="F:inositol hexakisphosphate 3-phosphatase activity"/>
    <property type="evidence" value="ECO:0007669"/>
    <property type="project" value="UniProtKB-EC"/>
</dbReference>
<evidence type="ECO:0000256" key="11">
    <source>
        <dbReference type="ARBA" id="ARBA00043670"/>
    </source>
</evidence>
<dbReference type="PANTHER" id="PTHR20963:SF24">
    <property type="entry name" value="3-PHYTASE B"/>
    <property type="match status" value="1"/>
</dbReference>
<dbReference type="InterPro" id="IPR000560">
    <property type="entry name" value="His_Pase_clade-2"/>
</dbReference>
<comment type="subcellular location">
    <subcellularLocation>
        <location evidence="1">Secreted</location>
    </subcellularLocation>
</comment>
<evidence type="ECO:0000256" key="7">
    <source>
        <dbReference type="ARBA" id="ARBA00023157"/>
    </source>
</evidence>
<comment type="catalytic activity">
    <reaction evidence="13">
        <text>1D-myo-inositol 1,2,6-trisphosphate + H2O = 1D-myo-inositol 1,2-bisphosphate + phosphate</text>
        <dbReference type="Rhea" id="RHEA:77131"/>
        <dbReference type="ChEBI" id="CHEBI:15377"/>
        <dbReference type="ChEBI" id="CHEBI:43474"/>
        <dbReference type="ChEBI" id="CHEBI:195537"/>
        <dbReference type="ChEBI" id="CHEBI:195539"/>
    </reaction>
    <physiologicalReaction direction="left-to-right" evidence="13">
        <dbReference type="Rhea" id="RHEA:77132"/>
    </physiologicalReaction>
</comment>
<keyword evidence="22" id="KW-1185">Reference proteome</keyword>
<evidence type="ECO:0000256" key="19">
    <source>
        <dbReference type="PIRSR" id="PIRSR000894-2"/>
    </source>
</evidence>
<keyword evidence="5" id="KW-0964">Secreted</keyword>
<evidence type="ECO:0000256" key="9">
    <source>
        <dbReference type="ARBA" id="ARBA00041857"/>
    </source>
</evidence>
<dbReference type="Gene3D" id="3.40.50.1240">
    <property type="entry name" value="Phosphoglycerate mutase-like"/>
    <property type="match status" value="1"/>
</dbReference>